<evidence type="ECO:0000313" key="3">
    <source>
        <dbReference type="Proteomes" id="UP000186922"/>
    </source>
</evidence>
<accession>A0A1D1W5M5</accession>
<reference evidence="2 3" key="1">
    <citation type="journal article" date="2016" name="Nat. Commun.">
        <title>Extremotolerant tardigrade genome and improved radiotolerance of human cultured cells by tardigrade-unique protein.</title>
        <authorList>
            <person name="Hashimoto T."/>
            <person name="Horikawa D.D."/>
            <person name="Saito Y."/>
            <person name="Kuwahara H."/>
            <person name="Kozuka-Hata H."/>
            <person name="Shin-I T."/>
            <person name="Minakuchi Y."/>
            <person name="Ohishi K."/>
            <person name="Motoyama A."/>
            <person name="Aizu T."/>
            <person name="Enomoto A."/>
            <person name="Kondo K."/>
            <person name="Tanaka S."/>
            <person name="Hara Y."/>
            <person name="Koshikawa S."/>
            <person name="Sagara H."/>
            <person name="Miura T."/>
            <person name="Yokobori S."/>
            <person name="Miyagawa K."/>
            <person name="Suzuki Y."/>
            <person name="Kubo T."/>
            <person name="Oyama M."/>
            <person name="Kohara Y."/>
            <person name="Fujiyama A."/>
            <person name="Arakawa K."/>
            <person name="Katayama T."/>
            <person name="Toyoda A."/>
            <person name="Kunieda T."/>
        </authorList>
    </citation>
    <scope>NUCLEOTIDE SEQUENCE [LARGE SCALE GENOMIC DNA]</scope>
    <source>
        <strain evidence="2 3">YOKOZUNA-1</strain>
    </source>
</reference>
<feature type="region of interest" description="Disordered" evidence="1">
    <location>
        <begin position="38"/>
        <end position="97"/>
    </location>
</feature>
<keyword evidence="3" id="KW-1185">Reference proteome</keyword>
<comment type="caution">
    <text evidence="2">The sequence shown here is derived from an EMBL/GenBank/DDBJ whole genome shotgun (WGS) entry which is preliminary data.</text>
</comment>
<evidence type="ECO:0000256" key="1">
    <source>
        <dbReference type="SAM" id="MobiDB-lite"/>
    </source>
</evidence>
<feature type="compositionally biased region" description="Polar residues" evidence="1">
    <location>
        <begin position="82"/>
        <end position="91"/>
    </location>
</feature>
<name>A0A1D1W5M5_RAMVA</name>
<organism evidence="2 3">
    <name type="scientific">Ramazzottius varieornatus</name>
    <name type="common">Water bear</name>
    <name type="synonym">Tardigrade</name>
    <dbReference type="NCBI Taxonomy" id="947166"/>
    <lineage>
        <taxon>Eukaryota</taxon>
        <taxon>Metazoa</taxon>
        <taxon>Ecdysozoa</taxon>
        <taxon>Tardigrada</taxon>
        <taxon>Eutardigrada</taxon>
        <taxon>Parachela</taxon>
        <taxon>Hypsibioidea</taxon>
        <taxon>Ramazzottiidae</taxon>
        <taxon>Ramazzottius</taxon>
    </lineage>
</organism>
<dbReference type="EMBL" id="BDGG01000018">
    <property type="protein sequence ID" value="GAV08750.1"/>
    <property type="molecule type" value="Genomic_DNA"/>
</dbReference>
<proteinExistence type="predicted"/>
<gene>
    <name evidence="2" type="primary">RvY_18398-1</name>
    <name evidence="2" type="synonym">RvY_18398.1</name>
    <name evidence="2" type="ORF">RvY_18398</name>
</gene>
<dbReference type="Proteomes" id="UP000186922">
    <property type="component" value="Unassembled WGS sequence"/>
</dbReference>
<dbReference type="AlphaFoldDB" id="A0A1D1W5M5"/>
<evidence type="ECO:0000313" key="2">
    <source>
        <dbReference type="EMBL" id="GAV08750.1"/>
    </source>
</evidence>
<protein>
    <submittedName>
        <fullName evidence="2">Uncharacterized protein</fullName>
    </submittedName>
</protein>
<sequence>MDNFQSGLLSLVFDAVISKGCKASKFVYKSGFRQPQLFSEGASKPNGTMSLAEGRAVTASSSRHSHLHSAGESFHNDDQGRTVRSSQSQQDGRILQHAEGVPFLTSYRSEAC</sequence>